<reference evidence="1 2" key="1">
    <citation type="submission" date="2016-09" db="EMBL/GenBank/DDBJ databases">
        <authorList>
            <person name="Capua I."/>
            <person name="De Benedictis P."/>
            <person name="Joannis T."/>
            <person name="Lombin L.H."/>
            <person name="Cattoli G."/>
        </authorList>
    </citation>
    <scope>NUCLEOTIDE SEQUENCE [LARGE SCALE GENOMIC DNA]</scope>
    <source>
        <strain evidence="1 2">IMI 309357</strain>
    </source>
</reference>
<proteinExistence type="predicted"/>
<protein>
    <submittedName>
        <fullName evidence="1">Uncharacterized protein</fullName>
    </submittedName>
</protein>
<keyword evidence="2" id="KW-1185">Reference proteome</keyword>
<evidence type="ECO:0000313" key="2">
    <source>
        <dbReference type="Proteomes" id="UP000176998"/>
    </source>
</evidence>
<name>A0A1G4B3D2_9PEZI</name>
<dbReference type="EMBL" id="MJBS01000077">
    <property type="protein sequence ID" value="OHE95825.1"/>
    <property type="molecule type" value="Genomic_DNA"/>
</dbReference>
<dbReference type="RefSeq" id="XP_022472986.1">
    <property type="nucleotide sequence ID" value="XM_022620452.1"/>
</dbReference>
<organism evidence="1 2">
    <name type="scientific">Colletotrichum orchidophilum</name>
    <dbReference type="NCBI Taxonomy" id="1209926"/>
    <lineage>
        <taxon>Eukaryota</taxon>
        <taxon>Fungi</taxon>
        <taxon>Dikarya</taxon>
        <taxon>Ascomycota</taxon>
        <taxon>Pezizomycotina</taxon>
        <taxon>Sordariomycetes</taxon>
        <taxon>Hypocreomycetidae</taxon>
        <taxon>Glomerellales</taxon>
        <taxon>Glomerellaceae</taxon>
        <taxon>Colletotrichum</taxon>
    </lineage>
</organism>
<evidence type="ECO:0000313" key="1">
    <source>
        <dbReference type="EMBL" id="OHE95825.1"/>
    </source>
</evidence>
<dbReference type="Proteomes" id="UP000176998">
    <property type="component" value="Unassembled WGS sequence"/>
</dbReference>
<dbReference type="AlphaFoldDB" id="A0A1G4B3D2"/>
<comment type="caution">
    <text evidence="1">The sequence shown here is derived from an EMBL/GenBank/DDBJ whole genome shotgun (WGS) entry which is preliminary data.</text>
</comment>
<accession>A0A1G4B3D2</accession>
<sequence length="123" mass="13681">MQKASCPVQRQLRASPCSCFVVLRWPSCETQEASPFVRPMLFPSQTQTLCVAAATSASVANPGSPFQQHGAPQAWHGMTSTRHHPSIVTRLWALPRQSIPLYRIASKQRRAQIFLWGKLVLVA</sequence>
<gene>
    <name evidence="1" type="ORF">CORC01_08822</name>
</gene>
<dbReference type="OrthoDB" id="10578117at2759"/>
<dbReference type="GeneID" id="34561962"/>